<comment type="caution">
    <text evidence="1">The sequence shown here is derived from an EMBL/GenBank/DDBJ whole genome shotgun (WGS) entry which is preliminary data.</text>
</comment>
<dbReference type="Proteomes" id="UP000218784">
    <property type="component" value="Unassembled WGS sequence"/>
</dbReference>
<sequence>MAVAPSKLLLQRPLCGRRFGGIAISQEVPTMLFTSSMGKGIAIPLSSIRSAEAVTGGDWQVVTKDGDTHVFSKIDWELWLETTPTSSWPAQPGTYLIAPEREANDRQFWKTAVVGWMINLEGNVRPVVTDPDGLSKEWHVLHPDGRVEASDGVSWDTVTEWRDAMLG</sequence>
<organism evidence="1 2">
    <name type="scientific">Sphingomonas ginsenosidimutans</name>
    <dbReference type="NCBI Taxonomy" id="862134"/>
    <lineage>
        <taxon>Bacteria</taxon>
        <taxon>Pseudomonadati</taxon>
        <taxon>Pseudomonadota</taxon>
        <taxon>Alphaproteobacteria</taxon>
        <taxon>Sphingomonadales</taxon>
        <taxon>Sphingomonadaceae</taxon>
        <taxon>Sphingomonas</taxon>
    </lineage>
</organism>
<accession>A0A2A4HYD5</accession>
<reference evidence="1 2" key="1">
    <citation type="submission" date="2017-09" db="EMBL/GenBank/DDBJ databases">
        <title>Sphingomonas ginsenosidimutans KACC 14949, whole genome shotgun sequence.</title>
        <authorList>
            <person name="Feng G."/>
            <person name="Zhu H."/>
        </authorList>
    </citation>
    <scope>NUCLEOTIDE SEQUENCE [LARGE SCALE GENOMIC DNA]</scope>
    <source>
        <strain evidence="1 2">KACC 14949</strain>
    </source>
</reference>
<dbReference type="AlphaFoldDB" id="A0A2A4HYD5"/>
<gene>
    <name evidence="1" type="ORF">COA17_11000</name>
</gene>
<proteinExistence type="predicted"/>
<dbReference type="EMBL" id="NWVD01000004">
    <property type="protein sequence ID" value="PCG08677.1"/>
    <property type="molecule type" value="Genomic_DNA"/>
</dbReference>
<keyword evidence="2" id="KW-1185">Reference proteome</keyword>
<protein>
    <submittedName>
        <fullName evidence="1">Uncharacterized protein</fullName>
    </submittedName>
</protein>
<evidence type="ECO:0000313" key="1">
    <source>
        <dbReference type="EMBL" id="PCG08677.1"/>
    </source>
</evidence>
<name>A0A2A4HYD5_9SPHN</name>
<evidence type="ECO:0000313" key="2">
    <source>
        <dbReference type="Proteomes" id="UP000218784"/>
    </source>
</evidence>